<dbReference type="InterPro" id="IPR036663">
    <property type="entry name" value="Fumarylacetoacetase_C_sf"/>
</dbReference>
<dbReference type="GO" id="GO:0046872">
    <property type="term" value="F:metal ion binding"/>
    <property type="evidence" value="ECO:0007669"/>
    <property type="project" value="UniProtKB-KW"/>
</dbReference>
<dbReference type="FunFam" id="3.90.850.10:FF:000002">
    <property type="entry name" value="2-hydroxyhepta-2,4-diene-1,7-dioate isomerase"/>
    <property type="match status" value="1"/>
</dbReference>
<reference evidence="4 5" key="1">
    <citation type="submission" date="2007-08" db="EMBL/GenBank/DDBJ databases">
        <title>Complete sequence of Roseiflexus castenholzii DSM 13941.</title>
        <authorList>
            <consortium name="US DOE Joint Genome Institute"/>
            <person name="Copeland A."/>
            <person name="Lucas S."/>
            <person name="Lapidus A."/>
            <person name="Barry K."/>
            <person name="Glavina del Rio T."/>
            <person name="Dalin E."/>
            <person name="Tice H."/>
            <person name="Pitluck S."/>
            <person name="Thompson L.S."/>
            <person name="Brettin T."/>
            <person name="Bruce D."/>
            <person name="Detter J.C."/>
            <person name="Han C."/>
            <person name="Tapia R."/>
            <person name="Schmutz J."/>
            <person name="Larimer F."/>
            <person name="Land M."/>
            <person name="Hauser L."/>
            <person name="Kyrpides N."/>
            <person name="Mikhailova N."/>
            <person name="Bryant D.A."/>
            <person name="Hanada S."/>
            <person name="Tsukatani Y."/>
            <person name="Richardson P."/>
        </authorList>
    </citation>
    <scope>NUCLEOTIDE SEQUENCE [LARGE SCALE GENOMIC DNA]</scope>
    <source>
        <strain evidence="5">DSM 13941 / HLO8</strain>
    </source>
</reference>
<protein>
    <submittedName>
        <fullName evidence="4">5-carboxymethyl-2-hydroxymuconate Delta-isomerase</fullName>
        <ecNumber evidence="4">5.3.3.10</ecNumber>
    </submittedName>
</protein>
<evidence type="ECO:0000256" key="2">
    <source>
        <dbReference type="ARBA" id="ARBA00022723"/>
    </source>
</evidence>
<dbReference type="STRING" id="383372.Rcas_3608"/>
<dbReference type="OrthoDB" id="9805307at2"/>
<dbReference type="RefSeq" id="WP_012122080.1">
    <property type="nucleotide sequence ID" value="NC_009767.1"/>
</dbReference>
<evidence type="ECO:0000313" key="4">
    <source>
        <dbReference type="EMBL" id="ABU59657.1"/>
    </source>
</evidence>
<dbReference type="PANTHER" id="PTHR42796:SF4">
    <property type="entry name" value="FUMARYLACETOACETATE HYDROLASE DOMAIN-CONTAINING PROTEIN 2A"/>
    <property type="match status" value="1"/>
</dbReference>
<dbReference type="InterPro" id="IPR011234">
    <property type="entry name" value="Fumarylacetoacetase-like_C"/>
</dbReference>
<keyword evidence="4" id="KW-0413">Isomerase</keyword>
<dbReference type="GO" id="GO:0008704">
    <property type="term" value="F:5-carboxymethyl-2-hydroxymuconate delta-isomerase activity"/>
    <property type="evidence" value="ECO:0007669"/>
    <property type="project" value="UniProtKB-EC"/>
</dbReference>
<feature type="domain" description="Fumarylacetoacetase-like C-terminal" evidence="3">
    <location>
        <begin position="74"/>
        <end position="285"/>
    </location>
</feature>
<keyword evidence="2" id="KW-0479">Metal-binding</keyword>
<name>A7NQ11_ROSCS</name>
<dbReference type="Gene3D" id="3.90.850.10">
    <property type="entry name" value="Fumarylacetoacetase-like, C-terminal domain"/>
    <property type="match status" value="1"/>
</dbReference>
<dbReference type="Pfam" id="PF01557">
    <property type="entry name" value="FAA_hydrolase"/>
    <property type="match status" value="1"/>
</dbReference>
<sequence>MRLVTYRDSEGVHLGALRGGEVVSLVGVAPDMLSLIDAGPAGLEAARAAAEREKGVPLSAVTLLAPIPRPRQNVICLGMNYVAHAIESYRARGREPKLPEYPVFFTKAAHTVCGPDDDIPLDPKVTTELDYEVELAFVIGKAGMNIPRSEAMAYIFGYTIVNDISARDLQSRHQQFFKGKSLYRACPMGPCIVTVDEIPDPAGLGIRLRLNGETRQDSHTGDLIFDIPAIIEHLSLGMPLEAGMVVATGTPAGVGLGRTPPEYMRPGDVMEAEIDSIGVLRNRIVAAT</sequence>
<dbReference type="HOGENOM" id="CLU_028458_3_1_0"/>
<dbReference type="EC" id="5.3.3.10" evidence="4"/>
<evidence type="ECO:0000256" key="1">
    <source>
        <dbReference type="ARBA" id="ARBA00010211"/>
    </source>
</evidence>
<gene>
    <name evidence="4" type="ordered locus">Rcas_3608</name>
</gene>
<dbReference type="InterPro" id="IPR051121">
    <property type="entry name" value="FAH"/>
</dbReference>
<dbReference type="Proteomes" id="UP000000263">
    <property type="component" value="Chromosome"/>
</dbReference>
<organism evidence="4 5">
    <name type="scientific">Roseiflexus castenholzii (strain DSM 13941 / HLO8)</name>
    <dbReference type="NCBI Taxonomy" id="383372"/>
    <lineage>
        <taxon>Bacteria</taxon>
        <taxon>Bacillati</taxon>
        <taxon>Chloroflexota</taxon>
        <taxon>Chloroflexia</taxon>
        <taxon>Chloroflexales</taxon>
        <taxon>Roseiflexineae</taxon>
        <taxon>Roseiflexaceae</taxon>
        <taxon>Roseiflexus</taxon>
    </lineage>
</organism>
<comment type="similarity">
    <text evidence="1">Belongs to the FAH family.</text>
</comment>
<dbReference type="GO" id="GO:0019752">
    <property type="term" value="P:carboxylic acid metabolic process"/>
    <property type="evidence" value="ECO:0007669"/>
    <property type="project" value="UniProtKB-ARBA"/>
</dbReference>
<accession>A7NQ11</accession>
<proteinExistence type="inferred from homology"/>
<dbReference type="eggNOG" id="COG0179">
    <property type="taxonomic scope" value="Bacteria"/>
</dbReference>
<dbReference type="KEGG" id="rca:Rcas_3608"/>
<keyword evidence="5" id="KW-1185">Reference proteome</keyword>
<dbReference type="PANTHER" id="PTHR42796">
    <property type="entry name" value="FUMARYLACETOACETATE HYDROLASE DOMAIN-CONTAINING PROTEIN 2A-RELATED"/>
    <property type="match status" value="1"/>
</dbReference>
<evidence type="ECO:0000313" key="5">
    <source>
        <dbReference type="Proteomes" id="UP000000263"/>
    </source>
</evidence>
<evidence type="ECO:0000259" key="3">
    <source>
        <dbReference type="Pfam" id="PF01557"/>
    </source>
</evidence>
<dbReference type="EMBL" id="CP000804">
    <property type="protein sequence ID" value="ABU59657.1"/>
    <property type="molecule type" value="Genomic_DNA"/>
</dbReference>
<dbReference type="AlphaFoldDB" id="A7NQ11"/>
<dbReference type="SUPFAM" id="SSF56529">
    <property type="entry name" value="FAH"/>
    <property type="match status" value="1"/>
</dbReference>